<dbReference type="Proteomes" id="UP000593568">
    <property type="component" value="Unassembled WGS sequence"/>
</dbReference>
<sequence length="121" mass="14507">MKEMRLQVLLVNQRRSFYLSIMMFKIVGKKMALVTHCQGILDGLSLFHERGYRTTMIQSDSLEVVKVIQDRSLEASSFALLKRTKQFLKHESRWFIRHVLREENHIFNYLARMIFDWKEGL</sequence>
<dbReference type="InterPro" id="IPR002156">
    <property type="entry name" value="RNaseH_domain"/>
</dbReference>
<feature type="domain" description="RNase H type-1" evidence="1">
    <location>
        <begin position="8"/>
        <end position="113"/>
    </location>
</feature>
<name>A0A7J9DK22_9ROSI</name>
<evidence type="ECO:0000259" key="1">
    <source>
        <dbReference type="Pfam" id="PF13456"/>
    </source>
</evidence>
<dbReference type="InterPro" id="IPR036397">
    <property type="entry name" value="RNaseH_sf"/>
</dbReference>
<accession>A0A7J9DK22</accession>
<reference evidence="2 3" key="1">
    <citation type="journal article" date="2019" name="Genome Biol. Evol.">
        <title>Insights into the evolution of the New World diploid cottons (Gossypium, subgenus Houzingenia) based on genome sequencing.</title>
        <authorList>
            <person name="Grover C.E."/>
            <person name="Arick M.A. 2nd"/>
            <person name="Thrash A."/>
            <person name="Conover J.L."/>
            <person name="Sanders W.S."/>
            <person name="Peterson D.G."/>
            <person name="Frelichowski J.E."/>
            <person name="Scheffler J.A."/>
            <person name="Scheffler B.E."/>
            <person name="Wendel J.F."/>
        </authorList>
    </citation>
    <scope>NUCLEOTIDE SEQUENCE [LARGE SCALE GENOMIC DNA]</scope>
    <source>
        <strain evidence="2">8</strain>
        <tissue evidence="2">Leaf</tissue>
    </source>
</reference>
<dbReference type="AlphaFoldDB" id="A0A7J9DK22"/>
<dbReference type="GO" id="GO:0003676">
    <property type="term" value="F:nucleic acid binding"/>
    <property type="evidence" value="ECO:0007669"/>
    <property type="project" value="InterPro"/>
</dbReference>
<dbReference type="SUPFAM" id="SSF53098">
    <property type="entry name" value="Ribonuclease H-like"/>
    <property type="match status" value="1"/>
</dbReference>
<organism evidence="2 3">
    <name type="scientific">Gossypium trilobum</name>
    <dbReference type="NCBI Taxonomy" id="34281"/>
    <lineage>
        <taxon>Eukaryota</taxon>
        <taxon>Viridiplantae</taxon>
        <taxon>Streptophyta</taxon>
        <taxon>Embryophyta</taxon>
        <taxon>Tracheophyta</taxon>
        <taxon>Spermatophyta</taxon>
        <taxon>Magnoliopsida</taxon>
        <taxon>eudicotyledons</taxon>
        <taxon>Gunneridae</taxon>
        <taxon>Pentapetalae</taxon>
        <taxon>rosids</taxon>
        <taxon>malvids</taxon>
        <taxon>Malvales</taxon>
        <taxon>Malvaceae</taxon>
        <taxon>Malvoideae</taxon>
        <taxon>Gossypium</taxon>
    </lineage>
</organism>
<dbReference type="Pfam" id="PF13456">
    <property type="entry name" value="RVT_3"/>
    <property type="match status" value="1"/>
</dbReference>
<evidence type="ECO:0000313" key="2">
    <source>
        <dbReference type="EMBL" id="MBA0761076.1"/>
    </source>
</evidence>
<dbReference type="Gene3D" id="3.30.420.10">
    <property type="entry name" value="Ribonuclease H-like superfamily/Ribonuclease H"/>
    <property type="match status" value="1"/>
</dbReference>
<dbReference type="EMBL" id="JABEZW010000003">
    <property type="protein sequence ID" value="MBA0761076.1"/>
    <property type="molecule type" value="Genomic_DNA"/>
</dbReference>
<gene>
    <name evidence="2" type="ORF">Gotri_023773</name>
</gene>
<evidence type="ECO:0000313" key="3">
    <source>
        <dbReference type="Proteomes" id="UP000593568"/>
    </source>
</evidence>
<protein>
    <recommendedName>
        <fullName evidence="1">RNase H type-1 domain-containing protein</fullName>
    </recommendedName>
</protein>
<dbReference type="GO" id="GO:0004523">
    <property type="term" value="F:RNA-DNA hybrid ribonuclease activity"/>
    <property type="evidence" value="ECO:0007669"/>
    <property type="project" value="InterPro"/>
</dbReference>
<dbReference type="InterPro" id="IPR012337">
    <property type="entry name" value="RNaseH-like_sf"/>
</dbReference>
<proteinExistence type="predicted"/>
<comment type="caution">
    <text evidence="2">The sequence shown here is derived from an EMBL/GenBank/DDBJ whole genome shotgun (WGS) entry which is preliminary data.</text>
</comment>
<keyword evidence="3" id="KW-1185">Reference proteome</keyword>